<reference evidence="2 3" key="1">
    <citation type="submission" date="2024-09" db="EMBL/GenBank/DDBJ databases">
        <title>The Natural Products Discovery Center: Release of the First 8490 Sequenced Strains for Exploring Actinobacteria Biosynthetic Diversity.</title>
        <authorList>
            <person name="Kalkreuter E."/>
            <person name="Kautsar S.A."/>
            <person name="Yang D."/>
            <person name="Bader C.D."/>
            <person name="Teijaro C.N."/>
            <person name="Fluegel L."/>
            <person name="Davis C.M."/>
            <person name="Simpson J.R."/>
            <person name="Lauterbach L."/>
            <person name="Steele A.D."/>
            <person name="Gui C."/>
            <person name="Meng S."/>
            <person name="Li G."/>
            <person name="Viehrig K."/>
            <person name="Ye F."/>
            <person name="Su P."/>
            <person name="Kiefer A.F."/>
            <person name="Nichols A."/>
            <person name="Cepeda A.J."/>
            <person name="Yan W."/>
            <person name="Fan B."/>
            <person name="Jiang Y."/>
            <person name="Adhikari A."/>
            <person name="Zheng C.-J."/>
            <person name="Schuster L."/>
            <person name="Cowan T.M."/>
            <person name="Smanski M.J."/>
            <person name="Chevrette M.G."/>
            <person name="De Carvalho L.P.S."/>
            <person name="Shen B."/>
        </authorList>
    </citation>
    <scope>NUCLEOTIDE SEQUENCE [LARGE SCALE GENOMIC DNA]</scope>
    <source>
        <strain evidence="2 3">NPDC058348</strain>
    </source>
</reference>
<evidence type="ECO:0000313" key="2">
    <source>
        <dbReference type="EMBL" id="MFD5098895.1"/>
    </source>
</evidence>
<feature type="region of interest" description="Disordered" evidence="1">
    <location>
        <begin position="1"/>
        <end position="55"/>
    </location>
</feature>
<keyword evidence="3" id="KW-1185">Reference proteome</keyword>
<feature type="non-terminal residue" evidence="2">
    <location>
        <position position="1"/>
    </location>
</feature>
<feature type="compositionally biased region" description="Low complexity" evidence="1">
    <location>
        <begin position="1"/>
        <end position="30"/>
    </location>
</feature>
<accession>A0ABW6FHH2</accession>
<gene>
    <name evidence="2" type="ORF">ACFWJN_07990</name>
</gene>
<name>A0ABW6FHH2_9ACTN</name>
<dbReference type="EMBL" id="JBHXIJ010000035">
    <property type="protein sequence ID" value="MFD5098895.1"/>
    <property type="molecule type" value="Genomic_DNA"/>
</dbReference>
<comment type="caution">
    <text evidence="2">The sequence shown here is derived from an EMBL/GenBank/DDBJ whole genome shotgun (WGS) entry which is preliminary data.</text>
</comment>
<proteinExistence type="predicted"/>
<evidence type="ECO:0000256" key="1">
    <source>
        <dbReference type="SAM" id="MobiDB-lite"/>
    </source>
</evidence>
<sequence>SGTGAAPGPATAPRTHATAALGATARAAATRDADEGDAGLGSATGEGEEERTPAQLADDLGERLRRLLDDAAGVGGLVKRLAERARAEGAGHALSRQQADEAVLGLTRTIGRLRPLPEAIEDLADPS</sequence>
<organism evidence="2 3">
    <name type="scientific">Streptomyces albidochromogenes</name>
    <dbReference type="NCBI Taxonomy" id="329524"/>
    <lineage>
        <taxon>Bacteria</taxon>
        <taxon>Bacillati</taxon>
        <taxon>Actinomycetota</taxon>
        <taxon>Actinomycetes</taxon>
        <taxon>Kitasatosporales</taxon>
        <taxon>Streptomycetaceae</taxon>
        <taxon>Streptomyces</taxon>
    </lineage>
</organism>
<evidence type="ECO:0000313" key="3">
    <source>
        <dbReference type="Proteomes" id="UP001598448"/>
    </source>
</evidence>
<protein>
    <submittedName>
        <fullName evidence="2">Uncharacterized protein</fullName>
    </submittedName>
</protein>
<dbReference type="RefSeq" id="WP_386710604.1">
    <property type="nucleotide sequence ID" value="NZ_JBHXIJ010000035.1"/>
</dbReference>
<dbReference type="Proteomes" id="UP001598448">
    <property type="component" value="Unassembled WGS sequence"/>
</dbReference>